<keyword evidence="2" id="KW-1185">Reference proteome</keyword>
<name>A0AAD3SY78_NEPGR</name>
<protein>
    <submittedName>
        <fullName evidence="1">Uncharacterized protein</fullName>
    </submittedName>
</protein>
<dbReference type="EMBL" id="BSYO01000021">
    <property type="protein sequence ID" value="GMH19643.1"/>
    <property type="molecule type" value="Genomic_DNA"/>
</dbReference>
<comment type="caution">
    <text evidence="1">The sequence shown here is derived from an EMBL/GenBank/DDBJ whole genome shotgun (WGS) entry which is preliminary data.</text>
</comment>
<sequence length="129" mass="13823">MWAAAQRAINVNDIAMLSVFGPPDIFSERRLRGRVPLLEKLGIIEAPGGFSAHGLGYALEDCGAGLAKAAVSCGRLRRGALGSSQPMKCSYWKNRRSNVVQENAVSHFVVQAEEGSATDRVVVALLGRK</sequence>
<gene>
    <name evidence="1" type="ORF">Nepgr_021484</name>
</gene>
<accession>A0AAD3SY78</accession>
<dbReference type="AlphaFoldDB" id="A0AAD3SY78"/>
<evidence type="ECO:0000313" key="1">
    <source>
        <dbReference type="EMBL" id="GMH19643.1"/>
    </source>
</evidence>
<evidence type="ECO:0000313" key="2">
    <source>
        <dbReference type="Proteomes" id="UP001279734"/>
    </source>
</evidence>
<dbReference type="Proteomes" id="UP001279734">
    <property type="component" value="Unassembled WGS sequence"/>
</dbReference>
<reference evidence="1" key="1">
    <citation type="submission" date="2023-05" db="EMBL/GenBank/DDBJ databases">
        <title>Nepenthes gracilis genome sequencing.</title>
        <authorList>
            <person name="Fukushima K."/>
        </authorList>
    </citation>
    <scope>NUCLEOTIDE SEQUENCE</scope>
    <source>
        <strain evidence="1">SING2019-196</strain>
    </source>
</reference>
<proteinExistence type="predicted"/>
<organism evidence="1 2">
    <name type="scientific">Nepenthes gracilis</name>
    <name type="common">Slender pitcher plant</name>
    <dbReference type="NCBI Taxonomy" id="150966"/>
    <lineage>
        <taxon>Eukaryota</taxon>
        <taxon>Viridiplantae</taxon>
        <taxon>Streptophyta</taxon>
        <taxon>Embryophyta</taxon>
        <taxon>Tracheophyta</taxon>
        <taxon>Spermatophyta</taxon>
        <taxon>Magnoliopsida</taxon>
        <taxon>eudicotyledons</taxon>
        <taxon>Gunneridae</taxon>
        <taxon>Pentapetalae</taxon>
        <taxon>Caryophyllales</taxon>
        <taxon>Nepenthaceae</taxon>
        <taxon>Nepenthes</taxon>
    </lineage>
</organism>